<keyword evidence="2" id="KW-1185">Reference proteome</keyword>
<accession>A0ABR2S6W9</accession>
<dbReference type="EMBL" id="JBBPBN010000016">
    <property type="protein sequence ID" value="KAK9020798.1"/>
    <property type="molecule type" value="Genomic_DNA"/>
</dbReference>
<gene>
    <name evidence="1" type="ORF">V6N11_010812</name>
</gene>
<name>A0ABR2S6W9_9ROSI</name>
<evidence type="ECO:0000313" key="2">
    <source>
        <dbReference type="Proteomes" id="UP001396334"/>
    </source>
</evidence>
<evidence type="ECO:0000313" key="1">
    <source>
        <dbReference type="EMBL" id="KAK9020798.1"/>
    </source>
</evidence>
<sequence length="104" mass="11886">MMTSISEVNDGVRAVSMTTNVSQWNPPAEDRRHGRICTLLLHIQMLLCRSWEVRRDNSVAYYLAKLANPDSTCVIYFEDPPPSIVQILQRDVASISVTHDFFFV</sequence>
<evidence type="ECO:0008006" key="3">
    <source>
        <dbReference type="Google" id="ProtNLM"/>
    </source>
</evidence>
<organism evidence="1 2">
    <name type="scientific">Hibiscus sabdariffa</name>
    <name type="common">roselle</name>
    <dbReference type="NCBI Taxonomy" id="183260"/>
    <lineage>
        <taxon>Eukaryota</taxon>
        <taxon>Viridiplantae</taxon>
        <taxon>Streptophyta</taxon>
        <taxon>Embryophyta</taxon>
        <taxon>Tracheophyta</taxon>
        <taxon>Spermatophyta</taxon>
        <taxon>Magnoliopsida</taxon>
        <taxon>eudicotyledons</taxon>
        <taxon>Gunneridae</taxon>
        <taxon>Pentapetalae</taxon>
        <taxon>rosids</taxon>
        <taxon>malvids</taxon>
        <taxon>Malvales</taxon>
        <taxon>Malvaceae</taxon>
        <taxon>Malvoideae</taxon>
        <taxon>Hibiscus</taxon>
    </lineage>
</organism>
<comment type="caution">
    <text evidence="1">The sequence shown here is derived from an EMBL/GenBank/DDBJ whole genome shotgun (WGS) entry which is preliminary data.</text>
</comment>
<protein>
    <recommendedName>
        <fullName evidence="3">RNase H type-1 domain-containing protein</fullName>
    </recommendedName>
</protein>
<reference evidence="1 2" key="1">
    <citation type="journal article" date="2024" name="G3 (Bethesda)">
        <title>Genome assembly of Hibiscus sabdariffa L. provides insights into metabolisms of medicinal natural products.</title>
        <authorList>
            <person name="Kim T."/>
        </authorList>
    </citation>
    <scope>NUCLEOTIDE SEQUENCE [LARGE SCALE GENOMIC DNA]</scope>
    <source>
        <strain evidence="1">TK-2024</strain>
        <tissue evidence="1">Old leaves</tissue>
    </source>
</reference>
<dbReference type="Proteomes" id="UP001396334">
    <property type="component" value="Unassembled WGS sequence"/>
</dbReference>
<proteinExistence type="predicted"/>